<dbReference type="eggNOG" id="COG5499">
    <property type="taxonomic scope" value="Bacteria"/>
</dbReference>
<feature type="domain" description="HTH cro/C1-type" evidence="1">
    <location>
        <begin position="100"/>
        <end position="152"/>
    </location>
</feature>
<sequence length="156" mass="17244">MERLSPNTLQLEGLIASLPLLLQTTAGQLEALSLLLRSCTNPVENDGDLQGRMALIDALYACATDVEHFAAQCAERVADRVHEYEMKHLRMPDVSPGEALSVLMKERGIRQVDLQHIATQSVISDIINGKRAMNVSQIKGLARFFRVPVDMFIGQS</sequence>
<dbReference type="GO" id="GO:0003677">
    <property type="term" value="F:DNA binding"/>
    <property type="evidence" value="ECO:0007669"/>
    <property type="project" value="InterPro"/>
</dbReference>
<keyword evidence="3" id="KW-1185">Reference proteome</keyword>
<gene>
    <name evidence="2" type="ordered locus">ETA_13970</name>
</gene>
<dbReference type="KEGG" id="eta:ETA_13970"/>
<dbReference type="InterPro" id="IPR010982">
    <property type="entry name" value="Lambda_DNA-bd_dom_sf"/>
</dbReference>
<dbReference type="HOGENOM" id="CLU_125852_3_1_6"/>
<reference evidence="2 3" key="1">
    <citation type="journal article" date="2008" name="Environ. Microbiol.">
        <title>The genome of Erwinia tasmaniensis strain Et1/99, a non-pathogenic bacterium in the genus Erwinia.</title>
        <authorList>
            <person name="Kube M."/>
            <person name="Migdoll A.M."/>
            <person name="Mueller I."/>
            <person name="Kuhl H."/>
            <person name="Beck A."/>
            <person name="Reinhardt R."/>
            <person name="Geider K."/>
        </authorList>
    </citation>
    <scope>NUCLEOTIDE SEQUENCE [LARGE SCALE GENOMIC DNA]</scope>
    <source>
        <strain evidence="3">DSM 17950 / CFBP 7177 / CIP 109463 / NCPPB 4357 / Et1/99</strain>
    </source>
</reference>
<accession>B2VFH6</accession>
<evidence type="ECO:0000313" key="2">
    <source>
        <dbReference type="EMBL" id="CAO96443.1"/>
    </source>
</evidence>
<dbReference type="EMBL" id="CU468135">
    <property type="protein sequence ID" value="CAO96443.1"/>
    <property type="molecule type" value="Genomic_DNA"/>
</dbReference>
<dbReference type="Pfam" id="PF01381">
    <property type="entry name" value="HTH_3"/>
    <property type="match status" value="1"/>
</dbReference>
<protein>
    <submittedName>
        <fullName evidence="2">Predicted transcription regulator containing HTH domain</fullName>
    </submittedName>
</protein>
<dbReference type="PROSITE" id="PS50943">
    <property type="entry name" value="HTH_CROC1"/>
    <property type="match status" value="1"/>
</dbReference>
<evidence type="ECO:0000313" key="3">
    <source>
        <dbReference type="Proteomes" id="UP000001726"/>
    </source>
</evidence>
<proteinExistence type="predicted"/>
<name>B2VFH6_ERWT9</name>
<dbReference type="STRING" id="465817.ETA_13970"/>
<dbReference type="AlphaFoldDB" id="B2VFH6"/>
<dbReference type="Proteomes" id="UP000001726">
    <property type="component" value="Chromosome"/>
</dbReference>
<dbReference type="Gene3D" id="1.10.260.40">
    <property type="entry name" value="lambda repressor-like DNA-binding domains"/>
    <property type="match status" value="1"/>
</dbReference>
<evidence type="ECO:0000259" key="1">
    <source>
        <dbReference type="PROSITE" id="PS50943"/>
    </source>
</evidence>
<organism evidence="2 3">
    <name type="scientific">Erwinia tasmaniensis (strain DSM 17950 / CFBP 7177 / CIP 109463 / NCPPB 4357 / Et1/99)</name>
    <dbReference type="NCBI Taxonomy" id="465817"/>
    <lineage>
        <taxon>Bacteria</taxon>
        <taxon>Pseudomonadati</taxon>
        <taxon>Pseudomonadota</taxon>
        <taxon>Gammaproteobacteria</taxon>
        <taxon>Enterobacterales</taxon>
        <taxon>Erwiniaceae</taxon>
        <taxon>Erwinia</taxon>
    </lineage>
</organism>
<dbReference type="CDD" id="cd00093">
    <property type="entry name" value="HTH_XRE"/>
    <property type="match status" value="1"/>
</dbReference>
<dbReference type="SMART" id="SM00530">
    <property type="entry name" value="HTH_XRE"/>
    <property type="match status" value="1"/>
</dbReference>
<dbReference type="InterPro" id="IPR001387">
    <property type="entry name" value="Cro/C1-type_HTH"/>
</dbReference>
<dbReference type="SUPFAM" id="SSF47413">
    <property type="entry name" value="lambda repressor-like DNA-binding domains"/>
    <property type="match status" value="1"/>
</dbReference>